<evidence type="ECO:0000256" key="1">
    <source>
        <dbReference type="ARBA" id="ARBA00023015"/>
    </source>
</evidence>
<dbReference type="InterPro" id="IPR001387">
    <property type="entry name" value="Cro/C1-type_HTH"/>
</dbReference>
<dbReference type="PANTHER" id="PTHR46797">
    <property type="entry name" value="HTH-TYPE TRANSCRIPTIONAL REGULATOR"/>
    <property type="match status" value="1"/>
</dbReference>
<accession>A0A4P6ETV1</accession>
<dbReference type="InterPro" id="IPR010982">
    <property type="entry name" value="Lambda_DNA-bd_dom_sf"/>
</dbReference>
<dbReference type="GO" id="GO:0005829">
    <property type="term" value="C:cytosol"/>
    <property type="evidence" value="ECO:0007669"/>
    <property type="project" value="TreeGrafter"/>
</dbReference>
<proteinExistence type="predicted"/>
<dbReference type="SMART" id="SM00530">
    <property type="entry name" value="HTH_XRE"/>
    <property type="match status" value="1"/>
</dbReference>
<dbReference type="CDD" id="cd00093">
    <property type="entry name" value="HTH_XRE"/>
    <property type="match status" value="1"/>
</dbReference>
<gene>
    <name evidence="5" type="ORF">ET464_08025</name>
</gene>
<sequence>MSLQRLGERIRAIRKDKGYSQEQLAEKANTHVNYVSAVERGEKNVTFESIEKIAEALNISFAELFRFVDTNGKEDEVGQLVNALYKLPLADRQFVINNAKTLMKWKHNK</sequence>
<keyword evidence="2" id="KW-0238">DNA-binding</keyword>
<evidence type="ECO:0000256" key="2">
    <source>
        <dbReference type="ARBA" id="ARBA00023125"/>
    </source>
</evidence>
<evidence type="ECO:0000313" key="6">
    <source>
        <dbReference type="Proteomes" id="UP000293568"/>
    </source>
</evidence>
<keyword evidence="3" id="KW-0804">Transcription</keyword>
<dbReference type="GO" id="GO:0003677">
    <property type="term" value="F:DNA binding"/>
    <property type="evidence" value="ECO:0007669"/>
    <property type="project" value="UniProtKB-KW"/>
</dbReference>
<evidence type="ECO:0000313" key="5">
    <source>
        <dbReference type="EMBL" id="QAY66362.1"/>
    </source>
</evidence>
<dbReference type="Gene3D" id="1.10.260.40">
    <property type="entry name" value="lambda repressor-like DNA-binding domains"/>
    <property type="match status" value="1"/>
</dbReference>
<dbReference type="InterPro" id="IPR050807">
    <property type="entry name" value="TransReg_Diox_bact_type"/>
</dbReference>
<dbReference type="RefSeq" id="WP_129439870.1">
    <property type="nucleotide sequence ID" value="NZ_CP035492.1"/>
</dbReference>
<dbReference type="Pfam" id="PF01381">
    <property type="entry name" value="HTH_3"/>
    <property type="match status" value="1"/>
</dbReference>
<protein>
    <submittedName>
        <fullName evidence="5">XRE family transcriptional regulator</fullName>
    </submittedName>
</protein>
<feature type="domain" description="HTH cro/C1-type" evidence="4">
    <location>
        <begin position="10"/>
        <end position="64"/>
    </location>
</feature>
<dbReference type="PROSITE" id="PS50943">
    <property type="entry name" value="HTH_CROC1"/>
    <property type="match status" value="1"/>
</dbReference>
<dbReference type="AlphaFoldDB" id="A0A4P6ETV1"/>
<dbReference type="Proteomes" id="UP000293568">
    <property type="component" value="Chromosome"/>
</dbReference>
<dbReference type="SUPFAM" id="SSF47413">
    <property type="entry name" value="lambda repressor-like DNA-binding domains"/>
    <property type="match status" value="1"/>
</dbReference>
<evidence type="ECO:0000259" key="4">
    <source>
        <dbReference type="PROSITE" id="PS50943"/>
    </source>
</evidence>
<dbReference type="KEGG" id="pprt:ET464_08025"/>
<name>A0A4P6ETV1_9BACL</name>
<dbReference type="EMBL" id="CP035492">
    <property type="protein sequence ID" value="QAY66362.1"/>
    <property type="molecule type" value="Genomic_DNA"/>
</dbReference>
<keyword evidence="1" id="KW-0805">Transcription regulation</keyword>
<dbReference type="OrthoDB" id="9814553at2"/>
<dbReference type="GO" id="GO:0003700">
    <property type="term" value="F:DNA-binding transcription factor activity"/>
    <property type="evidence" value="ECO:0007669"/>
    <property type="project" value="TreeGrafter"/>
</dbReference>
<evidence type="ECO:0000256" key="3">
    <source>
        <dbReference type="ARBA" id="ARBA00023163"/>
    </source>
</evidence>
<keyword evidence="6" id="KW-1185">Reference proteome</keyword>
<dbReference type="PANTHER" id="PTHR46797:SF23">
    <property type="entry name" value="HTH-TYPE TRANSCRIPTIONAL REGULATOR SUTR"/>
    <property type="match status" value="1"/>
</dbReference>
<reference evidence="5 6" key="1">
    <citation type="submission" date="2019-01" db="EMBL/GenBank/DDBJ databases">
        <title>Genome sequencing of strain FW100M-2.</title>
        <authorList>
            <person name="Heo J."/>
            <person name="Kim S.-J."/>
            <person name="Kim J.-S."/>
            <person name="Hong S.-B."/>
            <person name="Kwon S.-W."/>
        </authorList>
    </citation>
    <scope>NUCLEOTIDE SEQUENCE [LARGE SCALE GENOMIC DNA]</scope>
    <source>
        <strain evidence="5 6">FW100M-2</strain>
    </source>
</reference>
<organism evidence="5 6">
    <name type="scientific">Paenibacillus protaetiae</name>
    <dbReference type="NCBI Taxonomy" id="2509456"/>
    <lineage>
        <taxon>Bacteria</taxon>
        <taxon>Bacillati</taxon>
        <taxon>Bacillota</taxon>
        <taxon>Bacilli</taxon>
        <taxon>Bacillales</taxon>
        <taxon>Paenibacillaceae</taxon>
        <taxon>Paenibacillus</taxon>
    </lineage>
</organism>